<sequence length="152" mass="17000">DIEKATCPLLLPATTEKSQIYKETFIKGCCASAVWAVQTLATVFEALGWFSDLQWRVTGEAPRQSYWARVHVKLHTPLTGIRTTYVPLSLRWPITSSMQYVDQRGSKRLALNSSGHLRESGMGYSLHINSTGVHGRLQRKGEPRIILEGSTV</sequence>
<proteinExistence type="predicted"/>
<dbReference type="EMBL" id="CAJPIJ010000159">
    <property type="protein sequence ID" value="CAG1997213.1"/>
    <property type="molecule type" value="Genomic_DNA"/>
</dbReference>
<reference evidence="2" key="1">
    <citation type="submission" date="2019-04" db="EMBL/GenBank/DDBJ databases">
        <authorList>
            <person name="Melise S."/>
            <person name="Noan J."/>
            <person name="Okalmin O."/>
        </authorList>
    </citation>
    <scope>NUCLEOTIDE SEQUENCE</scope>
    <source>
        <strain evidence="2">FN9</strain>
    </source>
</reference>
<evidence type="ECO:0000313" key="1">
    <source>
        <dbReference type="EMBL" id="CAG1997213.1"/>
    </source>
</evidence>
<protein>
    <submittedName>
        <fullName evidence="2">Uncharacterized protein</fullName>
    </submittedName>
</protein>
<reference evidence="1" key="2">
    <citation type="submission" date="2021-03" db="EMBL/GenBank/DDBJ databases">
        <authorList>
            <person name="Alouane T."/>
            <person name="Langin T."/>
            <person name="Bonhomme L."/>
        </authorList>
    </citation>
    <scope>NUCLEOTIDE SEQUENCE</scope>
    <source>
        <strain evidence="1">MDC_Fg202</strain>
    </source>
</reference>
<accession>A0A4E9E159</accession>
<name>A0A4E9E159_GIBZA</name>
<feature type="non-terminal residue" evidence="2">
    <location>
        <position position="1"/>
    </location>
</feature>
<evidence type="ECO:0000313" key="2">
    <source>
        <dbReference type="EMBL" id="VIO57325.1"/>
    </source>
</evidence>
<dbReference type="EMBL" id="CAAKMV010000128">
    <property type="protein sequence ID" value="VIO57325.1"/>
    <property type="molecule type" value="Genomic_DNA"/>
</dbReference>
<dbReference type="Proteomes" id="UP000746612">
    <property type="component" value="Unassembled WGS sequence"/>
</dbReference>
<organism evidence="2">
    <name type="scientific">Gibberella zeae</name>
    <name type="common">Wheat head blight fungus</name>
    <name type="synonym">Fusarium graminearum</name>
    <dbReference type="NCBI Taxonomy" id="5518"/>
    <lineage>
        <taxon>Eukaryota</taxon>
        <taxon>Fungi</taxon>
        <taxon>Dikarya</taxon>
        <taxon>Ascomycota</taxon>
        <taxon>Pezizomycotina</taxon>
        <taxon>Sordariomycetes</taxon>
        <taxon>Hypocreomycetidae</taxon>
        <taxon>Hypocreales</taxon>
        <taxon>Nectriaceae</taxon>
        <taxon>Fusarium</taxon>
    </lineage>
</organism>
<gene>
    <name evidence="2" type="ORF">FUG_LOCUS245081</name>
    <name evidence="1" type="ORF">MDCFG202_LOCUS409557</name>
</gene>
<dbReference type="AlphaFoldDB" id="A0A4E9E159"/>